<proteinExistence type="predicted"/>
<dbReference type="Pfam" id="PF09335">
    <property type="entry name" value="VTT_dom"/>
    <property type="match status" value="1"/>
</dbReference>
<dbReference type="InterPro" id="IPR032816">
    <property type="entry name" value="VTT_dom"/>
</dbReference>
<dbReference type="PANTHER" id="PTHR42709:SF4">
    <property type="entry name" value="INNER MEMBRANE PROTEIN YQAA"/>
    <property type="match status" value="1"/>
</dbReference>
<accession>A0A3S8UBV2</accession>
<evidence type="ECO:0000256" key="1">
    <source>
        <dbReference type="SAM" id="Phobius"/>
    </source>
</evidence>
<dbReference type="Proteomes" id="UP000282002">
    <property type="component" value="Chromosome"/>
</dbReference>
<feature type="transmembrane region" description="Helical" evidence="1">
    <location>
        <begin position="89"/>
        <end position="112"/>
    </location>
</feature>
<keyword evidence="1" id="KW-0812">Transmembrane</keyword>
<feature type="transmembrane region" description="Helical" evidence="1">
    <location>
        <begin position="59"/>
        <end position="82"/>
    </location>
</feature>
<dbReference type="OrthoDB" id="9814483at2"/>
<evidence type="ECO:0000313" key="3">
    <source>
        <dbReference type="EMBL" id="AZL61084.1"/>
    </source>
</evidence>
<feature type="domain" description="VTT" evidence="2">
    <location>
        <begin position="9"/>
        <end position="107"/>
    </location>
</feature>
<dbReference type="EMBL" id="CP034328">
    <property type="protein sequence ID" value="AZL61084.1"/>
    <property type="molecule type" value="Genomic_DNA"/>
</dbReference>
<evidence type="ECO:0000313" key="4">
    <source>
        <dbReference type="Proteomes" id="UP000282002"/>
    </source>
</evidence>
<protein>
    <submittedName>
        <fullName evidence="3">DedA family protein</fullName>
    </submittedName>
</protein>
<dbReference type="AlphaFoldDB" id="A0A3S8UBV2"/>
<dbReference type="InterPro" id="IPR051311">
    <property type="entry name" value="DedA_domain"/>
</dbReference>
<dbReference type="KEGG" id="taw:EI545_08360"/>
<keyword evidence="1" id="KW-0472">Membrane</keyword>
<keyword evidence="4" id="KW-1185">Reference proteome</keyword>
<gene>
    <name evidence="3" type="ORF">EI545_08360</name>
</gene>
<organism evidence="3 4">
    <name type="scientific">Tabrizicola piscis</name>
    <dbReference type="NCBI Taxonomy" id="2494374"/>
    <lineage>
        <taxon>Bacteria</taxon>
        <taxon>Pseudomonadati</taxon>
        <taxon>Pseudomonadota</taxon>
        <taxon>Alphaproteobacteria</taxon>
        <taxon>Rhodobacterales</taxon>
        <taxon>Paracoccaceae</taxon>
        <taxon>Tabrizicola</taxon>
    </lineage>
</organism>
<keyword evidence="1" id="KW-1133">Transmembrane helix</keyword>
<evidence type="ECO:0000259" key="2">
    <source>
        <dbReference type="Pfam" id="PF09335"/>
    </source>
</evidence>
<name>A0A3S8UBV2_9RHOB</name>
<reference evidence="3 4" key="1">
    <citation type="submission" date="2018-12" db="EMBL/GenBank/DDBJ databases">
        <title>Complete genome sequencing of Tabrizicola sp. K13M18.</title>
        <authorList>
            <person name="Bae J.-W."/>
        </authorList>
    </citation>
    <scope>NUCLEOTIDE SEQUENCE [LARGE SCALE GENOMIC DNA]</scope>
    <source>
        <strain evidence="3 4">K13M18</strain>
    </source>
</reference>
<dbReference type="PANTHER" id="PTHR42709">
    <property type="entry name" value="ALKALINE PHOSPHATASE LIKE PROTEIN"/>
    <property type="match status" value="1"/>
</dbReference>
<sequence length="113" mass="12009">MQVAGWSAATLVAVASVGNVLGSCVTYAMGRGLGHLRDHPRFPVRPAQMARAEDWFRRWGLWSLLLAWAPGGDVLVAVAGVLRVPFPVFLLLVAVAKTGRYAVLALVTAAAMP</sequence>